<accession>A0A8J6QKA5</accession>
<comment type="caution">
    <text evidence="4">The sequence shown here is derived from an EMBL/GenBank/DDBJ whole genome shotgun (WGS) entry which is preliminary data.</text>
</comment>
<proteinExistence type="inferred from homology"/>
<evidence type="ECO:0000259" key="3">
    <source>
        <dbReference type="Pfam" id="PF17746"/>
    </source>
</evidence>
<dbReference type="RefSeq" id="WP_191154014.1">
    <property type="nucleotide sequence ID" value="NZ_JACWUN010000003.1"/>
</dbReference>
<gene>
    <name evidence="1 4" type="primary">sfsA</name>
    <name evidence="4" type="ORF">ICT70_03555</name>
</gene>
<dbReference type="Gene3D" id="2.40.50.580">
    <property type="match status" value="1"/>
</dbReference>
<dbReference type="NCBIfam" id="TIGR00230">
    <property type="entry name" value="sfsA"/>
    <property type="match status" value="1"/>
</dbReference>
<dbReference type="InterPro" id="IPR040452">
    <property type="entry name" value="SfsA_C"/>
</dbReference>
<feature type="domain" description="SfsA N-terminal OB" evidence="3">
    <location>
        <begin position="13"/>
        <end position="77"/>
    </location>
</feature>
<evidence type="ECO:0000313" key="4">
    <source>
        <dbReference type="EMBL" id="MBD1399739.1"/>
    </source>
</evidence>
<dbReference type="CDD" id="cd22359">
    <property type="entry name" value="SfsA-like_bacterial"/>
    <property type="match status" value="1"/>
</dbReference>
<reference evidence="4" key="1">
    <citation type="submission" date="2020-09" db="EMBL/GenBank/DDBJ databases">
        <title>Pelobacter alkaliphilus sp. nov., a novel anaerobic arsenate-reducing bacterium from terrestrial mud volcano.</title>
        <authorList>
            <person name="Khomyakova M.A."/>
            <person name="Merkel A.Y."/>
            <person name="Slobodkin A.I."/>
        </authorList>
    </citation>
    <scope>NUCLEOTIDE SEQUENCE</scope>
    <source>
        <strain evidence="4">M08fum</strain>
    </source>
</reference>
<name>A0A8J6QKA5_9BACT</name>
<dbReference type="Pfam" id="PF17746">
    <property type="entry name" value="SfsA_N"/>
    <property type="match status" value="1"/>
</dbReference>
<keyword evidence="5" id="KW-1185">Reference proteome</keyword>
<evidence type="ECO:0000259" key="2">
    <source>
        <dbReference type="Pfam" id="PF03749"/>
    </source>
</evidence>
<dbReference type="HAMAP" id="MF_00095">
    <property type="entry name" value="SfsA"/>
    <property type="match status" value="1"/>
</dbReference>
<evidence type="ECO:0000256" key="1">
    <source>
        <dbReference type="HAMAP-Rule" id="MF_00095"/>
    </source>
</evidence>
<sequence>MKLPAPLFAGTLLRRYKRFLTDIERPDGTIITAHTPNTGSMQQCAVPGYPVLFSAANNPKRNIPWTLELIQVGHDWVDTHTLRSNQLVAEALEQGWIPEFRDYQVRAEFPYGGSRIDFLLTKGDEKVLLEVKNVTLCCEAETACFPDAVTVRGQKHLLELEGALRQGYRSVIFFLVQRSEARYFSPADKVDPEYGRLLRQAAAAGVEILAYKTLTTLEENRVAEKIMVKL</sequence>
<dbReference type="AlphaFoldDB" id="A0A8J6QKA5"/>
<dbReference type="PANTHER" id="PTHR30545">
    <property type="entry name" value="SUGAR FERMENTATION STIMULATION PROTEIN A"/>
    <property type="match status" value="1"/>
</dbReference>
<dbReference type="GO" id="GO:0003677">
    <property type="term" value="F:DNA binding"/>
    <property type="evidence" value="ECO:0007669"/>
    <property type="project" value="InterPro"/>
</dbReference>
<dbReference type="InterPro" id="IPR041465">
    <property type="entry name" value="SfsA_N"/>
</dbReference>
<dbReference type="PANTHER" id="PTHR30545:SF2">
    <property type="entry name" value="SUGAR FERMENTATION STIMULATION PROTEIN A"/>
    <property type="match status" value="1"/>
</dbReference>
<dbReference type="EMBL" id="JACWUN010000003">
    <property type="protein sequence ID" value="MBD1399739.1"/>
    <property type="molecule type" value="Genomic_DNA"/>
</dbReference>
<dbReference type="InterPro" id="IPR005224">
    <property type="entry name" value="SfsA"/>
</dbReference>
<dbReference type="Proteomes" id="UP000632828">
    <property type="component" value="Unassembled WGS sequence"/>
</dbReference>
<evidence type="ECO:0000313" key="5">
    <source>
        <dbReference type="Proteomes" id="UP000632828"/>
    </source>
</evidence>
<comment type="similarity">
    <text evidence="1">Belongs to the SfsA family.</text>
</comment>
<dbReference type="Gene3D" id="3.40.1350.60">
    <property type="match status" value="1"/>
</dbReference>
<dbReference type="Pfam" id="PF03749">
    <property type="entry name" value="SfsA"/>
    <property type="match status" value="1"/>
</dbReference>
<organism evidence="4 5">
    <name type="scientific">Pelovirga terrestris</name>
    <dbReference type="NCBI Taxonomy" id="2771352"/>
    <lineage>
        <taxon>Bacteria</taxon>
        <taxon>Pseudomonadati</taxon>
        <taxon>Thermodesulfobacteriota</taxon>
        <taxon>Desulfuromonadia</taxon>
        <taxon>Geobacterales</taxon>
        <taxon>Geobacteraceae</taxon>
        <taxon>Pelovirga</taxon>
    </lineage>
</organism>
<protein>
    <recommendedName>
        <fullName evidence="1">Sugar fermentation stimulation protein homolog</fullName>
    </recommendedName>
</protein>
<feature type="domain" description="Sugar fermentation stimulation protein C-terminal" evidence="2">
    <location>
        <begin position="84"/>
        <end position="216"/>
    </location>
</feature>